<dbReference type="InterPro" id="IPR040348">
    <property type="entry name" value="POLAR-like"/>
</dbReference>
<feature type="coiled-coil region" evidence="1">
    <location>
        <begin position="272"/>
        <end position="299"/>
    </location>
</feature>
<organism evidence="2 3">
    <name type="scientific">Aquilegia coerulea</name>
    <name type="common">Rocky mountain columbine</name>
    <dbReference type="NCBI Taxonomy" id="218851"/>
    <lineage>
        <taxon>Eukaryota</taxon>
        <taxon>Viridiplantae</taxon>
        <taxon>Streptophyta</taxon>
        <taxon>Embryophyta</taxon>
        <taxon>Tracheophyta</taxon>
        <taxon>Spermatophyta</taxon>
        <taxon>Magnoliopsida</taxon>
        <taxon>Ranunculales</taxon>
        <taxon>Ranunculaceae</taxon>
        <taxon>Thalictroideae</taxon>
        <taxon>Aquilegia</taxon>
    </lineage>
</organism>
<dbReference type="FunCoup" id="A0A2G5D526">
    <property type="interactions" value="313"/>
</dbReference>
<dbReference type="GO" id="GO:0008356">
    <property type="term" value="P:asymmetric cell division"/>
    <property type="evidence" value="ECO:0007669"/>
    <property type="project" value="InterPro"/>
</dbReference>
<accession>A0A2G5D526</accession>
<evidence type="ECO:0000313" key="3">
    <source>
        <dbReference type="Proteomes" id="UP000230069"/>
    </source>
</evidence>
<dbReference type="PANTHER" id="PTHR33476:SF4">
    <property type="entry name" value="POLAR LOCALIZATION DURING ASYMMETRIC DIVISION AND PROTEIN"/>
    <property type="match status" value="1"/>
</dbReference>
<dbReference type="InParanoid" id="A0A2G5D526"/>
<keyword evidence="3" id="KW-1185">Reference proteome</keyword>
<keyword evidence="1" id="KW-0175">Coiled coil</keyword>
<proteinExistence type="predicted"/>
<sequence length="444" mass="50315">MVCSLFVVEKKFLSATVYWFMYDEIFFMLKAVAIAGTTGFLAKHLFNNVIEKKIKENEEEEMKAIDLIPCEGVSSTKENKGMFRFSSLGNGDGRKSKGLGKIVRFIGRLDDRKRRSGFKKKLNFADRNKVIVWEEQMKNGRRFSFHLKNRTGKNKIGKCRLSASKGSSFVSSGLGVGIMYITSAVKPEIYKLNGAVDEATIVVNDLKCKVREREIFSDLQDSSHKDYFSTSPEDTLSKDKQNLIVVSNMEGANLIETKALDPNLYDDGECASSVLTEELEQDRLEIDQLEAELEFELQKLSWCASKEPSGCKGQTSNFNELTVEHLLNATNSEHSAVRSVFPHEVVDRDRNSFHYNGVSPFELDRKLCHLLIEQQKGQILELESRLLSAEVKLTEKVAELQALKNYVHHIRNLSLQTSSDEETGEETHNVGLEIKGNQLNITYR</sequence>
<dbReference type="AlphaFoldDB" id="A0A2G5D526"/>
<protein>
    <submittedName>
        <fullName evidence="2">Uncharacterized protein</fullName>
    </submittedName>
</protein>
<dbReference type="PANTHER" id="PTHR33476">
    <property type="entry name" value="EMB|CAB62613.1"/>
    <property type="match status" value="1"/>
</dbReference>
<dbReference type="Proteomes" id="UP000230069">
    <property type="component" value="Unassembled WGS sequence"/>
</dbReference>
<evidence type="ECO:0000256" key="1">
    <source>
        <dbReference type="SAM" id="Coils"/>
    </source>
</evidence>
<dbReference type="OrthoDB" id="1657181at2759"/>
<name>A0A2G5D526_AQUCA</name>
<evidence type="ECO:0000313" key="2">
    <source>
        <dbReference type="EMBL" id="PIA38615.1"/>
    </source>
</evidence>
<gene>
    <name evidence="2" type="ORF">AQUCO_02700084v1</name>
</gene>
<dbReference type="EMBL" id="KZ305044">
    <property type="protein sequence ID" value="PIA38615.1"/>
    <property type="molecule type" value="Genomic_DNA"/>
</dbReference>
<reference evidence="2 3" key="1">
    <citation type="submission" date="2017-09" db="EMBL/GenBank/DDBJ databases">
        <title>WGS assembly of Aquilegia coerulea Goldsmith.</title>
        <authorList>
            <person name="Hodges S."/>
            <person name="Kramer E."/>
            <person name="Nordborg M."/>
            <person name="Tomkins J."/>
            <person name="Borevitz J."/>
            <person name="Derieg N."/>
            <person name="Yan J."/>
            <person name="Mihaltcheva S."/>
            <person name="Hayes R.D."/>
            <person name="Rokhsar D."/>
        </authorList>
    </citation>
    <scope>NUCLEOTIDE SEQUENCE [LARGE SCALE GENOMIC DNA]</scope>
    <source>
        <strain evidence="3">cv. Goldsmith</strain>
    </source>
</reference>